<evidence type="ECO:0000259" key="6">
    <source>
        <dbReference type="PROSITE" id="PS00624"/>
    </source>
</evidence>
<sequence length="690" mass="73840">MDLTTLLVAALFSACLQAVSGLLVPANKFTDLALPSYDYIIVGGGVSGLVVANRLTENRNVTVLILEAGDLDSAPDLITVPGLVGHGFIPSQNWNITTAPQESLDNRTRDYGQGHVVGGGSILNGLVMTRGAKYDYDAWLTLGNPGWSWHGMLRYFKKSENFTACVTSEDSQNLHIRPHMKVHGNKGLLQVGYPRFFYSSSRNFLEGISELGIPVLPDINAGISAGASVAPATINERNQSRADSRRAYLDSVLSRPNLHMATRQTVTRVLFGNETKDDNPILPTEALKRTYGVEVSEIGVSSENIRLTRQFTTYADAPRKRVACNKEVILAAGAVISPALLQVSGIGPASILKELGVPVQVDLPGVGQNLQDHAMVGAFYNYTQPGLFTANDLTGSILEEVEGQYFANRTGPLTHPLISTLAFTSLRHLATDWKSLLSNISNSQPESHLPRGPGQHPTVLKGYIHQQRVLTSLLSHSTVGALEVMADSIGTLTAAVQHPLSRGFVRALSADLLANGAVSQNILLDPRYCSHPFDCDVLVRGLKLNNQLVKTKAMQQLVPRPSSPWDDSTSQNDTALLEAIRSKLQTEFHPAGSTSMLPLELGGVVSPRLAVYGTSNLRVVDAGIIPLLPAAHIQAAVYAIAEKAADIIKQDSTMGGLDPNDGGITPPPNPFVNGPPGLGPGIVEGPGHPH</sequence>
<dbReference type="InterPro" id="IPR012132">
    <property type="entry name" value="GMC_OxRdtase"/>
</dbReference>
<dbReference type="PIRSF" id="PIRSF000137">
    <property type="entry name" value="Alcohol_oxidase"/>
    <property type="match status" value="1"/>
</dbReference>
<feature type="active site" description="Proton donor" evidence="2">
    <location>
        <position position="589"/>
    </location>
</feature>
<accession>A0AAN7AUB3</accession>
<dbReference type="GO" id="GO:0050660">
    <property type="term" value="F:flavin adenine dinucleotide binding"/>
    <property type="evidence" value="ECO:0007669"/>
    <property type="project" value="InterPro"/>
</dbReference>
<dbReference type="GO" id="GO:0044550">
    <property type="term" value="P:secondary metabolite biosynthetic process"/>
    <property type="evidence" value="ECO:0007669"/>
    <property type="project" value="TreeGrafter"/>
</dbReference>
<dbReference type="Gene3D" id="3.30.560.10">
    <property type="entry name" value="Glucose Oxidase, domain 3"/>
    <property type="match status" value="1"/>
</dbReference>
<comment type="caution">
    <text evidence="7">The sequence shown here is derived from an EMBL/GenBank/DDBJ whole genome shotgun (WGS) entry which is preliminary data.</text>
</comment>
<feature type="chain" id="PRO_5042904401" evidence="5">
    <location>
        <begin position="22"/>
        <end position="690"/>
    </location>
</feature>
<dbReference type="Proteomes" id="UP001303160">
    <property type="component" value="Unassembled WGS sequence"/>
</dbReference>
<dbReference type="Pfam" id="PF05199">
    <property type="entry name" value="GMC_oxred_C"/>
    <property type="match status" value="1"/>
</dbReference>
<keyword evidence="5" id="KW-0732">Signal</keyword>
<comment type="cofactor">
    <cofactor evidence="3">
        <name>FAD</name>
        <dbReference type="ChEBI" id="CHEBI:57692"/>
    </cofactor>
</comment>
<evidence type="ECO:0000256" key="2">
    <source>
        <dbReference type="PIRSR" id="PIRSR000137-1"/>
    </source>
</evidence>
<evidence type="ECO:0000256" key="3">
    <source>
        <dbReference type="PIRSR" id="PIRSR000137-2"/>
    </source>
</evidence>
<organism evidence="7 8">
    <name type="scientific">Triangularia verruculosa</name>
    <dbReference type="NCBI Taxonomy" id="2587418"/>
    <lineage>
        <taxon>Eukaryota</taxon>
        <taxon>Fungi</taxon>
        <taxon>Dikarya</taxon>
        <taxon>Ascomycota</taxon>
        <taxon>Pezizomycotina</taxon>
        <taxon>Sordariomycetes</taxon>
        <taxon>Sordariomycetidae</taxon>
        <taxon>Sordariales</taxon>
        <taxon>Podosporaceae</taxon>
        <taxon>Triangularia</taxon>
    </lineage>
</organism>
<feature type="active site" description="Proton acceptor" evidence="2">
    <location>
        <position position="632"/>
    </location>
</feature>
<dbReference type="AlphaFoldDB" id="A0AAN7AUB3"/>
<dbReference type="Gene3D" id="3.50.50.60">
    <property type="entry name" value="FAD/NAD(P)-binding domain"/>
    <property type="match status" value="1"/>
</dbReference>
<evidence type="ECO:0000256" key="1">
    <source>
        <dbReference type="ARBA" id="ARBA00010790"/>
    </source>
</evidence>
<name>A0AAN7AUB3_9PEZI</name>
<comment type="similarity">
    <text evidence="1">Belongs to the GMC oxidoreductase family.</text>
</comment>
<dbReference type="SUPFAM" id="SSF54373">
    <property type="entry name" value="FAD-linked reductases, C-terminal domain"/>
    <property type="match status" value="1"/>
</dbReference>
<reference evidence="7" key="1">
    <citation type="journal article" date="2023" name="Mol. Phylogenet. Evol.">
        <title>Genome-scale phylogeny and comparative genomics of the fungal order Sordariales.</title>
        <authorList>
            <person name="Hensen N."/>
            <person name="Bonometti L."/>
            <person name="Westerberg I."/>
            <person name="Brannstrom I.O."/>
            <person name="Guillou S."/>
            <person name="Cros-Aarteil S."/>
            <person name="Calhoun S."/>
            <person name="Haridas S."/>
            <person name="Kuo A."/>
            <person name="Mondo S."/>
            <person name="Pangilinan J."/>
            <person name="Riley R."/>
            <person name="LaButti K."/>
            <person name="Andreopoulos B."/>
            <person name="Lipzen A."/>
            <person name="Chen C."/>
            <person name="Yan M."/>
            <person name="Daum C."/>
            <person name="Ng V."/>
            <person name="Clum A."/>
            <person name="Steindorff A."/>
            <person name="Ohm R.A."/>
            <person name="Martin F."/>
            <person name="Silar P."/>
            <person name="Natvig D.O."/>
            <person name="Lalanne C."/>
            <person name="Gautier V."/>
            <person name="Ament-Velasquez S.L."/>
            <person name="Kruys A."/>
            <person name="Hutchinson M.I."/>
            <person name="Powell A.J."/>
            <person name="Barry K."/>
            <person name="Miller A.N."/>
            <person name="Grigoriev I.V."/>
            <person name="Debuchy R."/>
            <person name="Gladieux P."/>
            <person name="Hiltunen Thoren M."/>
            <person name="Johannesson H."/>
        </authorList>
    </citation>
    <scope>NUCLEOTIDE SEQUENCE</scope>
    <source>
        <strain evidence="7">CBS 315.58</strain>
    </source>
</reference>
<dbReference type="PANTHER" id="PTHR11552">
    <property type="entry name" value="GLUCOSE-METHANOL-CHOLINE GMC OXIDOREDUCTASE"/>
    <property type="match status" value="1"/>
</dbReference>
<dbReference type="InterPro" id="IPR036188">
    <property type="entry name" value="FAD/NAD-bd_sf"/>
</dbReference>
<dbReference type="GO" id="GO:0016614">
    <property type="term" value="F:oxidoreductase activity, acting on CH-OH group of donors"/>
    <property type="evidence" value="ECO:0007669"/>
    <property type="project" value="InterPro"/>
</dbReference>
<feature type="binding site" evidence="3">
    <location>
        <begin position="124"/>
        <end position="127"/>
    </location>
    <ligand>
        <name>FAD</name>
        <dbReference type="ChEBI" id="CHEBI:57692"/>
    </ligand>
</feature>
<dbReference type="Pfam" id="PF00732">
    <property type="entry name" value="GMC_oxred_N"/>
    <property type="match status" value="1"/>
</dbReference>
<reference evidence="7" key="2">
    <citation type="submission" date="2023-05" db="EMBL/GenBank/DDBJ databases">
        <authorList>
            <consortium name="Lawrence Berkeley National Laboratory"/>
            <person name="Steindorff A."/>
            <person name="Hensen N."/>
            <person name="Bonometti L."/>
            <person name="Westerberg I."/>
            <person name="Brannstrom I.O."/>
            <person name="Guillou S."/>
            <person name="Cros-Aarteil S."/>
            <person name="Calhoun S."/>
            <person name="Haridas S."/>
            <person name="Kuo A."/>
            <person name="Mondo S."/>
            <person name="Pangilinan J."/>
            <person name="Riley R."/>
            <person name="Labutti K."/>
            <person name="Andreopoulos B."/>
            <person name="Lipzen A."/>
            <person name="Chen C."/>
            <person name="Yanf M."/>
            <person name="Daum C."/>
            <person name="Ng V."/>
            <person name="Clum A."/>
            <person name="Ohm R."/>
            <person name="Martin F."/>
            <person name="Silar P."/>
            <person name="Natvig D."/>
            <person name="Lalanne C."/>
            <person name="Gautier V."/>
            <person name="Ament-Velasquez S.L."/>
            <person name="Kruys A."/>
            <person name="Hutchinson M.I."/>
            <person name="Powell A.J."/>
            <person name="Barry K."/>
            <person name="Miller A.N."/>
            <person name="Grigoriev I.V."/>
            <person name="Debuchy R."/>
            <person name="Gladieux P."/>
            <person name="Thoren M.H."/>
            <person name="Johannesson H."/>
        </authorList>
    </citation>
    <scope>NUCLEOTIDE SEQUENCE</scope>
    <source>
        <strain evidence="7">CBS 315.58</strain>
    </source>
</reference>
<evidence type="ECO:0000256" key="4">
    <source>
        <dbReference type="SAM" id="MobiDB-lite"/>
    </source>
</evidence>
<dbReference type="PROSITE" id="PS00624">
    <property type="entry name" value="GMC_OXRED_2"/>
    <property type="match status" value="1"/>
</dbReference>
<evidence type="ECO:0000313" key="7">
    <source>
        <dbReference type="EMBL" id="KAK4199434.1"/>
    </source>
</evidence>
<protein>
    <submittedName>
        <fullName evidence="7">GMC oxidoreductase</fullName>
    </submittedName>
</protein>
<gene>
    <name evidence="7" type="ORF">QBC40DRAFT_328785</name>
</gene>
<evidence type="ECO:0000256" key="5">
    <source>
        <dbReference type="SAM" id="SignalP"/>
    </source>
</evidence>
<keyword evidence="3" id="KW-0274">FAD</keyword>
<evidence type="ECO:0000313" key="8">
    <source>
        <dbReference type="Proteomes" id="UP001303160"/>
    </source>
</evidence>
<feature type="signal peptide" evidence="5">
    <location>
        <begin position="1"/>
        <end position="21"/>
    </location>
</feature>
<dbReference type="InterPro" id="IPR000172">
    <property type="entry name" value="GMC_OxRdtase_N"/>
</dbReference>
<dbReference type="SUPFAM" id="SSF51905">
    <property type="entry name" value="FAD/NAD(P)-binding domain"/>
    <property type="match status" value="1"/>
</dbReference>
<keyword evidence="8" id="KW-1185">Reference proteome</keyword>
<feature type="binding site" evidence="3">
    <location>
        <position position="116"/>
    </location>
    <ligand>
        <name>FAD</name>
        <dbReference type="ChEBI" id="CHEBI:57692"/>
    </ligand>
</feature>
<dbReference type="EMBL" id="MU863932">
    <property type="protein sequence ID" value="KAK4199434.1"/>
    <property type="molecule type" value="Genomic_DNA"/>
</dbReference>
<proteinExistence type="inferred from homology"/>
<feature type="domain" description="Glucose-methanol-choline oxidoreductase N-terminal" evidence="6">
    <location>
        <begin position="333"/>
        <end position="347"/>
    </location>
</feature>
<dbReference type="InterPro" id="IPR007867">
    <property type="entry name" value="GMC_OxRtase_C"/>
</dbReference>
<feature type="region of interest" description="Disordered" evidence="4">
    <location>
        <begin position="653"/>
        <end position="690"/>
    </location>
</feature>
<dbReference type="PANTHER" id="PTHR11552:SF115">
    <property type="entry name" value="DEHYDROGENASE XPTC-RELATED"/>
    <property type="match status" value="1"/>
</dbReference>
<feature type="binding site" evidence="3">
    <location>
        <position position="266"/>
    </location>
    <ligand>
        <name>FAD</name>
        <dbReference type="ChEBI" id="CHEBI:57692"/>
    </ligand>
</feature>
<keyword evidence="3" id="KW-0285">Flavoprotein</keyword>